<accession>A0A6J6HAM1</accession>
<evidence type="ECO:0000256" key="5">
    <source>
        <dbReference type="ARBA" id="ARBA00022984"/>
    </source>
</evidence>
<feature type="transmembrane region" description="Helical" evidence="8">
    <location>
        <begin position="321"/>
        <end position="341"/>
    </location>
</feature>
<dbReference type="Pfam" id="PF03023">
    <property type="entry name" value="MurJ"/>
    <property type="match status" value="1"/>
</dbReference>
<dbReference type="GO" id="GO:0009252">
    <property type="term" value="P:peptidoglycan biosynthetic process"/>
    <property type="evidence" value="ECO:0007669"/>
    <property type="project" value="UniProtKB-KW"/>
</dbReference>
<feature type="transmembrane region" description="Helical" evidence="8">
    <location>
        <begin position="86"/>
        <end position="107"/>
    </location>
</feature>
<keyword evidence="3 8" id="KW-0812">Transmembrane</keyword>
<dbReference type="GO" id="GO:0015648">
    <property type="term" value="F:lipid-linked peptidoglycan transporter activity"/>
    <property type="evidence" value="ECO:0007669"/>
    <property type="project" value="TreeGrafter"/>
</dbReference>
<protein>
    <submittedName>
        <fullName evidence="9">Unannotated protein</fullName>
    </submittedName>
</protein>
<dbReference type="GO" id="GO:0005886">
    <property type="term" value="C:plasma membrane"/>
    <property type="evidence" value="ECO:0007669"/>
    <property type="project" value="UniProtKB-SubCell"/>
</dbReference>
<keyword evidence="5" id="KW-0573">Peptidoglycan synthesis</keyword>
<feature type="transmembrane region" description="Helical" evidence="8">
    <location>
        <begin position="416"/>
        <end position="437"/>
    </location>
</feature>
<dbReference type="NCBIfam" id="TIGR01695">
    <property type="entry name" value="murJ_mviN"/>
    <property type="match status" value="1"/>
</dbReference>
<sequence>MFKDTLVVAIGTAMSRLTGLLRVVVFGVIIGQTALADAFDGANNSPNSIYELLVGGLLAASLVPLFTRFAEDDDEEATQAVVSTSLVVLAIATLAAIAAAPLIFRLFSLHPSPLVDADLFRHVGTVMSRIFLVQIFFYGLTAIGSALLNSRRHFFAAAWAPVLSNVVTITLLLVIPFTRNGTPQLEDVLQDHTFFLLLTLSATGGIVAMGLVLIPALKRAEIPFTFKANFTHPAVRTMVKLSSWTFGYVVTNQISLVVIKNLAEPGSGNQDAYSKAFTFFMLPHGLLAISIATTFVPELVRRVRAGDAPGFANWTTSGIRWISILTIPSSIAIVILAQPIISSLLEHGHFNSAAAHNTARALAGFSVGLFGFSVYIFCLRGFYAHEDTRTPFYINVFENGLNIVLALLLVKRHGVLGLGLAFGIAYMVSALVVVWILHRKYQAIVWPSLGSLAWRVTLASTLMGVVLLGMHHVIQPLSVVAELAKVFLCIVAGLLVYIVSLFVLQIPEVRHVSGLLPRRNTDIETTLQ</sequence>
<feature type="transmembrane region" description="Helical" evidence="8">
    <location>
        <begin position="279"/>
        <end position="300"/>
    </location>
</feature>
<feature type="transmembrane region" description="Helical" evidence="8">
    <location>
        <begin position="483"/>
        <end position="504"/>
    </location>
</feature>
<dbReference type="AlphaFoldDB" id="A0A6J6HAM1"/>
<name>A0A6J6HAM1_9ZZZZ</name>
<dbReference type="InterPro" id="IPR051050">
    <property type="entry name" value="Lipid_II_flippase_MurJ/MviN"/>
</dbReference>
<keyword evidence="7 8" id="KW-0472">Membrane</keyword>
<evidence type="ECO:0000256" key="4">
    <source>
        <dbReference type="ARBA" id="ARBA00022960"/>
    </source>
</evidence>
<dbReference type="GO" id="GO:0034204">
    <property type="term" value="P:lipid translocation"/>
    <property type="evidence" value="ECO:0007669"/>
    <property type="project" value="TreeGrafter"/>
</dbReference>
<evidence type="ECO:0000256" key="7">
    <source>
        <dbReference type="ARBA" id="ARBA00023136"/>
    </source>
</evidence>
<feature type="transmembrane region" description="Helical" evidence="8">
    <location>
        <begin position="155"/>
        <end position="175"/>
    </location>
</feature>
<dbReference type="PRINTS" id="PR01806">
    <property type="entry name" value="VIRFACTRMVIN"/>
</dbReference>
<proteinExistence type="predicted"/>
<keyword evidence="2" id="KW-1003">Cell membrane</keyword>
<evidence type="ECO:0000313" key="9">
    <source>
        <dbReference type="EMBL" id="CAB4609890.1"/>
    </source>
</evidence>
<keyword evidence="6 8" id="KW-1133">Transmembrane helix</keyword>
<feature type="transmembrane region" description="Helical" evidence="8">
    <location>
        <begin position="238"/>
        <end position="259"/>
    </location>
</feature>
<evidence type="ECO:0000256" key="8">
    <source>
        <dbReference type="SAM" id="Phobius"/>
    </source>
</evidence>
<evidence type="ECO:0000256" key="3">
    <source>
        <dbReference type="ARBA" id="ARBA00022692"/>
    </source>
</evidence>
<dbReference type="EMBL" id="CAEZUZ010000019">
    <property type="protein sequence ID" value="CAB4609890.1"/>
    <property type="molecule type" value="Genomic_DNA"/>
</dbReference>
<dbReference type="CDD" id="cd13123">
    <property type="entry name" value="MATE_MurJ_like"/>
    <property type="match status" value="1"/>
</dbReference>
<evidence type="ECO:0000256" key="6">
    <source>
        <dbReference type="ARBA" id="ARBA00022989"/>
    </source>
</evidence>
<feature type="transmembrane region" description="Helical" evidence="8">
    <location>
        <begin position="195"/>
        <end position="217"/>
    </location>
</feature>
<dbReference type="InterPro" id="IPR004268">
    <property type="entry name" value="MurJ"/>
</dbReference>
<evidence type="ECO:0000256" key="2">
    <source>
        <dbReference type="ARBA" id="ARBA00022475"/>
    </source>
</evidence>
<feature type="transmembrane region" description="Helical" evidence="8">
    <location>
        <begin position="48"/>
        <end position="66"/>
    </location>
</feature>
<feature type="transmembrane region" description="Helical" evidence="8">
    <location>
        <begin position="127"/>
        <end position="148"/>
    </location>
</feature>
<keyword evidence="4" id="KW-0133">Cell shape</keyword>
<feature type="transmembrane region" description="Helical" evidence="8">
    <location>
        <begin position="449"/>
        <end position="471"/>
    </location>
</feature>
<feature type="transmembrane region" description="Helical" evidence="8">
    <location>
        <begin position="361"/>
        <end position="380"/>
    </location>
</feature>
<dbReference type="PANTHER" id="PTHR47019:SF1">
    <property type="entry name" value="LIPID II FLIPPASE MURJ"/>
    <property type="match status" value="1"/>
</dbReference>
<evidence type="ECO:0000256" key="1">
    <source>
        <dbReference type="ARBA" id="ARBA00004651"/>
    </source>
</evidence>
<feature type="transmembrane region" description="Helical" evidence="8">
    <location>
        <begin position="20"/>
        <end position="36"/>
    </location>
</feature>
<dbReference type="PANTHER" id="PTHR47019">
    <property type="entry name" value="LIPID II FLIPPASE MURJ"/>
    <property type="match status" value="1"/>
</dbReference>
<organism evidence="9">
    <name type="scientific">freshwater metagenome</name>
    <dbReference type="NCBI Taxonomy" id="449393"/>
    <lineage>
        <taxon>unclassified sequences</taxon>
        <taxon>metagenomes</taxon>
        <taxon>ecological metagenomes</taxon>
    </lineage>
</organism>
<comment type="subcellular location">
    <subcellularLocation>
        <location evidence="1">Cell membrane</location>
        <topology evidence="1">Multi-pass membrane protein</topology>
    </subcellularLocation>
</comment>
<dbReference type="GO" id="GO:0008360">
    <property type="term" value="P:regulation of cell shape"/>
    <property type="evidence" value="ECO:0007669"/>
    <property type="project" value="UniProtKB-KW"/>
</dbReference>
<reference evidence="9" key="1">
    <citation type="submission" date="2020-05" db="EMBL/GenBank/DDBJ databases">
        <authorList>
            <person name="Chiriac C."/>
            <person name="Salcher M."/>
            <person name="Ghai R."/>
            <person name="Kavagutti S V."/>
        </authorList>
    </citation>
    <scope>NUCLEOTIDE SEQUENCE</scope>
</reference>
<gene>
    <name evidence="9" type="ORF">UFOPK1889_00218</name>
</gene>